<comment type="caution">
    <text evidence="2">The sequence shown here is derived from an EMBL/GenBank/DDBJ whole genome shotgun (WGS) entry which is preliminary data.</text>
</comment>
<keyword evidence="3" id="KW-1185">Reference proteome</keyword>
<organism evidence="2 3">
    <name type="scientific">Thermocatellispora tengchongensis</name>
    <dbReference type="NCBI Taxonomy" id="1073253"/>
    <lineage>
        <taxon>Bacteria</taxon>
        <taxon>Bacillati</taxon>
        <taxon>Actinomycetota</taxon>
        <taxon>Actinomycetes</taxon>
        <taxon>Streptosporangiales</taxon>
        <taxon>Streptosporangiaceae</taxon>
        <taxon>Thermocatellispora</taxon>
    </lineage>
</organism>
<proteinExistence type="predicted"/>
<name>A0A840PE68_9ACTN</name>
<dbReference type="Proteomes" id="UP000578449">
    <property type="component" value="Unassembled WGS sequence"/>
</dbReference>
<accession>A0A840PE68</accession>
<dbReference type="EMBL" id="JACHGN010000013">
    <property type="protein sequence ID" value="MBB5136233.1"/>
    <property type="molecule type" value="Genomic_DNA"/>
</dbReference>
<feature type="region of interest" description="Disordered" evidence="1">
    <location>
        <begin position="1"/>
        <end position="40"/>
    </location>
</feature>
<reference evidence="2 3" key="1">
    <citation type="submission" date="2020-08" db="EMBL/GenBank/DDBJ databases">
        <title>Genomic Encyclopedia of Type Strains, Phase IV (KMG-IV): sequencing the most valuable type-strain genomes for metagenomic binning, comparative biology and taxonomic classification.</title>
        <authorList>
            <person name="Goeker M."/>
        </authorList>
    </citation>
    <scope>NUCLEOTIDE SEQUENCE [LARGE SCALE GENOMIC DNA]</scope>
    <source>
        <strain evidence="2 3">DSM 45615</strain>
    </source>
</reference>
<dbReference type="AlphaFoldDB" id="A0A840PE68"/>
<evidence type="ECO:0000256" key="1">
    <source>
        <dbReference type="SAM" id="MobiDB-lite"/>
    </source>
</evidence>
<evidence type="ECO:0000313" key="2">
    <source>
        <dbReference type="EMBL" id="MBB5136233.1"/>
    </source>
</evidence>
<sequence length="40" mass="3931">MSTDHDDRASTAGPVTVPLAGRGSGPGERGTNEGGGPPLR</sequence>
<dbReference type="RefSeq" id="WP_281396293.1">
    <property type="nucleotide sequence ID" value="NZ_BAABIX010000036.1"/>
</dbReference>
<gene>
    <name evidence="2" type="ORF">HNP84_005977</name>
</gene>
<protein>
    <submittedName>
        <fullName evidence="2">Uncharacterized protein</fullName>
    </submittedName>
</protein>
<feature type="compositionally biased region" description="Gly residues" evidence="1">
    <location>
        <begin position="22"/>
        <end position="40"/>
    </location>
</feature>
<evidence type="ECO:0000313" key="3">
    <source>
        <dbReference type="Proteomes" id="UP000578449"/>
    </source>
</evidence>